<evidence type="ECO:0000256" key="6">
    <source>
        <dbReference type="SAM" id="MobiDB-lite"/>
    </source>
</evidence>
<dbReference type="PANTHER" id="PTHR33048:SF146">
    <property type="entry name" value="INTEGRAL MEMBRANE PROTEIN"/>
    <property type="match status" value="1"/>
</dbReference>
<feature type="transmembrane region" description="Helical" evidence="7">
    <location>
        <begin position="47"/>
        <end position="68"/>
    </location>
</feature>
<evidence type="ECO:0000259" key="8">
    <source>
        <dbReference type="Pfam" id="PF20684"/>
    </source>
</evidence>
<keyword evidence="3 7" id="KW-1133">Transmembrane helix</keyword>
<feature type="transmembrane region" description="Helical" evidence="7">
    <location>
        <begin position="168"/>
        <end position="193"/>
    </location>
</feature>
<keyword evidence="4 7" id="KW-0472">Membrane</keyword>
<evidence type="ECO:0000256" key="2">
    <source>
        <dbReference type="ARBA" id="ARBA00022692"/>
    </source>
</evidence>
<feature type="domain" description="Rhodopsin" evidence="8">
    <location>
        <begin position="3"/>
        <end position="195"/>
    </location>
</feature>
<evidence type="ECO:0000256" key="7">
    <source>
        <dbReference type="SAM" id="Phobius"/>
    </source>
</evidence>
<dbReference type="RefSeq" id="XP_043169370.1">
    <property type="nucleotide sequence ID" value="XM_043313435.1"/>
</dbReference>
<keyword evidence="10" id="KW-1185">Reference proteome</keyword>
<dbReference type="AlphaFoldDB" id="A0A8J2I5K7"/>
<comment type="caution">
    <text evidence="9">The sequence shown here is derived from an EMBL/GenBank/DDBJ whole genome shotgun (WGS) entry which is preliminary data.</text>
</comment>
<dbReference type="EMBL" id="CAJRGZ010000019">
    <property type="protein sequence ID" value="CAG5160420.1"/>
    <property type="molecule type" value="Genomic_DNA"/>
</dbReference>
<evidence type="ECO:0000313" key="9">
    <source>
        <dbReference type="EMBL" id="CAG5160420.1"/>
    </source>
</evidence>
<dbReference type="Proteomes" id="UP000676310">
    <property type="component" value="Unassembled WGS sequence"/>
</dbReference>
<organism evidence="9 10">
    <name type="scientific">Alternaria atra</name>
    <dbReference type="NCBI Taxonomy" id="119953"/>
    <lineage>
        <taxon>Eukaryota</taxon>
        <taxon>Fungi</taxon>
        <taxon>Dikarya</taxon>
        <taxon>Ascomycota</taxon>
        <taxon>Pezizomycotina</taxon>
        <taxon>Dothideomycetes</taxon>
        <taxon>Pleosporomycetidae</taxon>
        <taxon>Pleosporales</taxon>
        <taxon>Pleosporineae</taxon>
        <taxon>Pleosporaceae</taxon>
        <taxon>Alternaria</taxon>
        <taxon>Alternaria sect. Ulocladioides</taxon>
    </lineage>
</organism>
<feature type="region of interest" description="Disordered" evidence="6">
    <location>
        <begin position="265"/>
        <end position="293"/>
    </location>
</feature>
<feature type="transmembrane region" description="Helical" evidence="7">
    <location>
        <begin position="98"/>
        <end position="118"/>
    </location>
</feature>
<name>A0A8J2I5K7_9PLEO</name>
<protein>
    <recommendedName>
        <fullName evidence="8">Rhodopsin domain-containing protein</fullName>
    </recommendedName>
</protein>
<proteinExistence type="inferred from homology"/>
<dbReference type="InterPro" id="IPR052337">
    <property type="entry name" value="SAT4-like"/>
</dbReference>
<evidence type="ECO:0000256" key="3">
    <source>
        <dbReference type="ARBA" id="ARBA00022989"/>
    </source>
</evidence>
<dbReference type="Pfam" id="PF20684">
    <property type="entry name" value="Fung_rhodopsin"/>
    <property type="match status" value="1"/>
</dbReference>
<dbReference type="GO" id="GO:0016020">
    <property type="term" value="C:membrane"/>
    <property type="evidence" value="ECO:0007669"/>
    <property type="project" value="UniProtKB-SubCell"/>
</dbReference>
<sequence>MKEDAVAILKFLVAGQMCFYTLLISVKMSLMTLYRKLLAGLPSIYRKIWWGLIAFCVLAWVGSIISTLTTCNDLNAEFREGQCGGTPNDDQRVIFSLYFAYSVDVATDLAIMILPLRLTWNFQMPRKQKIGIFVLFGSGFVCIAFATLRCLQVGVDGSGEATTPEPKWLMLWTILECSIAIMIACSPAFASFIRRRMNSTKPSYNVQGYLKQGADEMKMKSIISSPGQSKRNAADRYWDDTHSSQEELMENAVGIIVKTTVHQNDEISSHSSKHGGNQRTLDSRIVQRGQESG</sequence>
<feature type="transmembrane region" description="Helical" evidence="7">
    <location>
        <begin position="130"/>
        <end position="148"/>
    </location>
</feature>
<dbReference type="InterPro" id="IPR049326">
    <property type="entry name" value="Rhodopsin_dom_fungi"/>
</dbReference>
<accession>A0A8J2I5K7</accession>
<comment type="similarity">
    <text evidence="5">Belongs to the SAT4 family.</text>
</comment>
<evidence type="ECO:0000313" key="10">
    <source>
        <dbReference type="Proteomes" id="UP000676310"/>
    </source>
</evidence>
<dbReference type="GeneID" id="67017635"/>
<comment type="subcellular location">
    <subcellularLocation>
        <location evidence="1">Membrane</location>
        <topology evidence="1">Multi-pass membrane protein</topology>
    </subcellularLocation>
</comment>
<feature type="transmembrane region" description="Helical" evidence="7">
    <location>
        <begin position="6"/>
        <end position="26"/>
    </location>
</feature>
<evidence type="ECO:0000256" key="1">
    <source>
        <dbReference type="ARBA" id="ARBA00004141"/>
    </source>
</evidence>
<dbReference type="PANTHER" id="PTHR33048">
    <property type="entry name" value="PTH11-LIKE INTEGRAL MEMBRANE PROTEIN (AFU_ORTHOLOGUE AFUA_5G11245)"/>
    <property type="match status" value="1"/>
</dbReference>
<evidence type="ECO:0000256" key="4">
    <source>
        <dbReference type="ARBA" id="ARBA00023136"/>
    </source>
</evidence>
<dbReference type="OrthoDB" id="444631at2759"/>
<evidence type="ECO:0000256" key="5">
    <source>
        <dbReference type="ARBA" id="ARBA00038359"/>
    </source>
</evidence>
<reference evidence="9" key="1">
    <citation type="submission" date="2021-05" db="EMBL/GenBank/DDBJ databases">
        <authorList>
            <person name="Stam R."/>
        </authorList>
    </citation>
    <scope>NUCLEOTIDE SEQUENCE</scope>
    <source>
        <strain evidence="9">CS162</strain>
    </source>
</reference>
<gene>
    <name evidence="9" type="ORF">ALTATR162_LOCUS5815</name>
</gene>
<keyword evidence="2 7" id="KW-0812">Transmembrane</keyword>